<keyword evidence="4" id="KW-1185">Reference proteome</keyword>
<organism evidence="3 4">
    <name type="scientific">Kouleothrix aurantiaca</name>
    <dbReference type="NCBI Taxonomy" id="186479"/>
    <lineage>
        <taxon>Bacteria</taxon>
        <taxon>Bacillati</taxon>
        <taxon>Chloroflexota</taxon>
        <taxon>Chloroflexia</taxon>
        <taxon>Chloroflexales</taxon>
        <taxon>Roseiflexineae</taxon>
        <taxon>Roseiflexaceae</taxon>
        <taxon>Kouleothrix</taxon>
    </lineage>
</organism>
<feature type="non-terminal residue" evidence="3">
    <location>
        <position position="1"/>
    </location>
</feature>
<gene>
    <name evidence="3" type="ORF">SE17_09595</name>
</gene>
<comment type="caution">
    <text evidence="3">The sequence shown here is derived from an EMBL/GenBank/DDBJ whole genome shotgun (WGS) entry which is preliminary data.</text>
</comment>
<feature type="domain" description="DUF1616" evidence="2">
    <location>
        <begin position="1"/>
        <end position="190"/>
    </location>
</feature>
<dbReference type="Pfam" id="PF07760">
    <property type="entry name" value="DUF1616"/>
    <property type="match status" value="1"/>
</dbReference>
<dbReference type="Proteomes" id="UP000050509">
    <property type="component" value="Unassembled WGS sequence"/>
</dbReference>
<dbReference type="AlphaFoldDB" id="A0A0P9D6M7"/>
<accession>A0A0P9D6M7</accession>
<keyword evidence="1" id="KW-1133">Transmembrane helix</keyword>
<feature type="transmembrane region" description="Helical" evidence="1">
    <location>
        <begin position="57"/>
        <end position="78"/>
    </location>
</feature>
<evidence type="ECO:0000259" key="2">
    <source>
        <dbReference type="Pfam" id="PF07760"/>
    </source>
</evidence>
<evidence type="ECO:0000313" key="4">
    <source>
        <dbReference type="Proteomes" id="UP000050509"/>
    </source>
</evidence>
<dbReference type="EMBL" id="LJCR01000255">
    <property type="protein sequence ID" value="KPV53447.1"/>
    <property type="molecule type" value="Genomic_DNA"/>
</dbReference>
<protein>
    <recommendedName>
        <fullName evidence="2">DUF1616 domain-containing protein</fullName>
    </recommendedName>
</protein>
<name>A0A0P9D6M7_9CHLR</name>
<evidence type="ECO:0000256" key="1">
    <source>
        <dbReference type="SAM" id="Phobius"/>
    </source>
</evidence>
<keyword evidence="1" id="KW-0472">Membrane</keyword>
<proteinExistence type="predicted"/>
<feature type="transmembrane region" description="Helical" evidence="1">
    <location>
        <begin position="6"/>
        <end position="26"/>
    </location>
</feature>
<sequence>PWGLPPLPIAISLACFIVVASLVGIARRALLRPAEAALPPAIAPGLWWGKLSRSARLAYLAGALAFALVLGAGAYALLAPDPAGQLTEFYALGNGGLAEDYPREVAPGEAMQLTVGISNHEGVAARYRVEARSAQTLLAQAGPITLLDGASWQAPVRYTLSTAGNDQQVDLLLFRDDATTPYRTLHLRVNVVANAGG</sequence>
<evidence type="ECO:0000313" key="3">
    <source>
        <dbReference type="EMBL" id="KPV53447.1"/>
    </source>
</evidence>
<keyword evidence="1" id="KW-0812">Transmembrane</keyword>
<dbReference type="InterPro" id="IPR011674">
    <property type="entry name" value="DUF1616"/>
</dbReference>
<reference evidence="3 4" key="1">
    <citation type="submission" date="2015-09" db="EMBL/GenBank/DDBJ databases">
        <title>Draft genome sequence of Kouleothrix aurantiaca JCM 19913.</title>
        <authorList>
            <person name="Hemp J."/>
        </authorList>
    </citation>
    <scope>NUCLEOTIDE SEQUENCE [LARGE SCALE GENOMIC DNA]</scope>
    <source>
        <strain evidence="3 4">COM-B</strain>
    </source>
</reference>